<feature type="transmembrane region" description="Helical" evidence="1">
    <location>
        <begin position="20"/>
        <end position="40"/>
    </location>
</feature>
<gene>
    <name evidence="2" type="ORF">AshY1_02510</name>
</gene>
<dbReference type="PRINTS" id="PR00834">
    <property type="entry name" value="PROTEASES2C"/>
</dbReference>
<keyword evidence="3" id="KW-1185">Reference proteome</keyword>
<keyword evidence="1" id="KW-1133">Transmembrane helix</keyword>
<dbReference type="Gene3D" id="2.40.10.10">
    <property type="entry name" value="Trypsin-like serine proteases"/>
    <property type="match status" value="2"/>
</dbReference>
<dbReference type="InterPro" id="IPR009003">
    <property type="entry name" value="Peptidase_S1_PA"/>
</dbReference>
<dbReference type="PANTHER" id="PTHR43019:SF23">
    <property type="entry name" value="PROTEASE DO-LIKE 5, CHLOROPLASTIC"/>
    <property type="match status" value="1"/>
</dbReference>
<evidence type="ECO:0000256" key="1">
    <source>
        <dbReference type="SAM" id="Phobius"/>
    </source>
</evidence>
<evidence type="ECO:0000313" key="2">
    <source>
        <dbReference type="EMBL" id="WYY26382.1"/>
    </source>
</evidence>
<evidence type="ECO:0000313" key="3">
    <source>
        <dbReference type="Proteomes" id="UP001484199"/>
    </source>
</evidence>
<dbReference type="Pfam" id="PF13365">
    <property type="entry name" value="Trypsin_2"/>
    <property type="match status" value="1"/>
</dbReference>
<dbReference type="RefSeq" id="WP_341266786.1">
    <property type="nucleotide sequence ID" value="NZ_CP146843.1"/>
</dbReference>
<sequence length="900" mass="105592">MIFAKKKICILCQKQKKHFVVFFLLFILCLFFYYCFLFKLNKDKIIFNQYEQNQILSSENIQDLKQKEKIIKKLQDQVKNIFGPSTEKPTFDIKPHIFTKGDTVYAFSLDIDNDINPFQEGIISKDYNLDSDDYLFVSVKGKNNKIFFNDAGEFIGISGPVQDESMEINHIITSNSIFYLSQCAWFDDDKITNDYYFWITTDTGIKHKIFFDNKGLFLGLHKKFKSKPNNLLESLFEFLNLQQCRQNISETYIHNDTIPESSKNKIIKNLHQITVLIALWDNQHSYSLGSGFIYKVKPMKNNTYKYYVLTNRHVISDYHKLTWPKIQLCHDNIQFPKHLKIDRKYLYNKDVYDDIAVLVFEDSNQSNFQNTKDILDKVFPKEKINIYPGQIVYSMGSQVSDVPKEKLSFNSNDQDMMNVPHNFNHYKSIGFNLLKKGNVVYCNAKEVAFDIQIDRGNSGGPVFNEQGQIIGMNKSIVLSPDSLMDQISQCIYIEHIKQKFDEIIKLHDDDFESSISNVIHTSNKKKDHFLTDVKNKNLLKEKTVLFKDLVECLKEMPNKSISSDILQDSQDIQLKIDLILGIYGQKQIFFFDPTKEIITISYDEKNQKIIFRKKGPDDLSETKEYSIDEIQQFYPYEPFLSLELNYSSFSNNDNNKLMNLQKIKNSLVVIEHNKEINGNGIIFQKKELSKNKFLYFVLSTDIHKDDFWISYLKSVKNIFYDGVEIITCINGKYKKEKGEIRNLLLNNDLILITFESEFDYDVVHGRPTKNLKLGEEIFFLINNDNDSYYPHMFKSVVSYKDKNIFLCDSVFDLTKKKSKFNLFYFDDNGNFIGINKKNDNFVSYFASVSLPKELEILSLLQQSKLKENLSFIFSFVFLFIFLFVFVLLFVNHPKTLFKMK</sequence>
<organism evidence="2 3">
    <name type="scientific">Ash yellows phytoplasma</name>
    <dbReference type="NCBI Taxonomy" id="35780"/>
    <lineage>
        <taxon>Bacteria</taxon>
        <taxon>Bacillati</taxon>
        <taxon>Mycoplasmatota</taxon>
        <taxon>Mollicutes</taxon>
        <taxon>Acholeplasmatales</taxon>
        <taxon>Acholeplasmataceae</taxon>
        <taxon>Candidatus Phytoplasma</taxon>
        <taxon>16SrVII (Ash yellows group)</taxon>
    </lineage>
</organism>
<dbReference type="PANTHER" id="PTHR43019">
    <property type="entry name" value="SERINE ENDOPROTEASE DEGS"/>
    <property type="match status" value="1"/>
</dbReference>
<name>A0ABZ2UC96_ASHYP</name>
<reference evidence="2" key="1">
    <citation type="submission" date="2024-03" db="EMBL/GenBank/DDBJ databases">
        <title>The Complete Genome of 'Candidatus Phytoplasma fraxini' AshY1 from the Ash Yellows Group.</title>
        <authorList>
            <person name="Boehm J.W."/>
            <person name="Huettel B."/>
            <person name="Schneider B."/>
            <person name="Kube M."/>
        </authorList>
    </citation>
    <scope>NUCLEOTIDE SEQUENCE [LARGE SCALE GENOMIC DNA]</scope>
    <source>
        <strain evidence="2">AshY1</strain>
    </source>
</reference>
<accession>A0ABZ2UC96</accession>
<feature type="transmembrane region" description="Helical" evidence="1">
    <location>
        <begin position="869"/>
        <end position="890"/>
    </location>
</feature>
<keyword evidence="1" id="KW-0472">Membrane</keyword>
<dbReference type="EMBL" id="CP146843">
    <property type="protein sequence ID" value="WYY26382.1"/>
    <property type="molecule type" value="Genomic_DNA"/>
</dbReference>
<dbReference type="InterPro" id="IPR043504">
    <property type="entry name" value="Peptidase_S1_PA_chymotrypsin"/>
</dbReference>
<dbReference type="SUPFAM" id="SSF50494">
    <property type="entry name" value="Trypsin-like serine proteases"/>
    <property type="match status" value="1"/>
</dbReference>
<dbReference type="InterPro" id="IPR001940">
    <property type="entry name" value="Peptidase_S1C"/>
</dbReference>
<keyword evidence="1" id="KW-0812">Transmembrane</keyword>
<dbReference type="Proteomes" id="UP001484199">
    <property type="component" value="Chromosome"/>
</dbReference>
<protein>
    <submittedName>
        <fullName evidence="2">Trypsin-like peptidase domain-containing protein</fullName>
    </submittedName>
</protein>
<proteinExistence type="predicted"/>